<dbReference type="EMBL" id="AP018694">
    <property type="protein sequence ID" value="BBE16095.1"/>
    <property type="molecule type" value="Genomic_DNA"/>
</dbReference>
<dbReference type="KEGG" id="anf:AQPE_0232"/>
<reference evidence="1" key="1">
    <citation type="journal article" date="2020" name="Int. J. Syst. Evol. Microbiol.">
        <title>Aquipluma nitroreducens gen. nov. sp. nov., a novel facultatively anaerobic bacterium isolated from a freshwater lake.</title>
        <authorList>
            <person name="Watanabe M."/>
            <person name="Kojima H."/>
            <person name="Fukui M."/>
        </authorList>
    </citation>
    <scope>NUCLEOTIDE SEQUENCE</scope>
    <source>
        <strain evidence="1">MeG22</strain>
    </source>
</reference>
<dbReference type="Proteomes" id="UP001193389">
    <property type="component" value="Chromosome"/>
</dbReference>
<accession>A0A5K7S3P7</accession>
<proteinExistence type="predicted"/>
<name>A0A5K7S3P7_9BACT</name>
<organism evidence="1 2">
    <name type="scientific">Aquipluma nitroreducens</name>
    <dbReference type="NCBI Taxonomy" id="2010828"/>
    <lineage>
        <taxon>Bacteria</taxon>
        <taxon>Pseudomonadati</taxon>
        <taxon>Bacteroidota</taxon>
        <taxon>Bacteroidia</taxon>
        <taxon>Marinilabiliales</taxon>
        <taxon>Prolixibacteraceae</taxon>
        <taxon>Aquipluma</taxon>
    </lineage>
</organism>
<keyword evidence="2" id="KW-1185">Reference proteome</keyword>
<evidence type="ECO:0000313" key="2">
    <source>
        <dbReference type="Proteomes" id="UP001193389"/>
    </source>
</evidence>
<protein>
    <submittedName>
        <fullName evidence="1">Uncharacterized protein</fullName>
    </submittedName>
</protein>
<dbReference type="AlphaFoldDB" id="A0A5K7S3P7"/>
<gene>
    <name evidence="1" type="ORF">AQPE_0232</name>
</gene>
<evidence type="ECO:0000313" key="1">
    <source>
        <dbReference type="EMBL" id="BBE16095.1"/>
    </source>
</evidence>
<sequence>MYTLDFSGMRKYLCAKLSKSKKLKNRNIEPRKALMNK</sequence>